<keyword evidence="4" id="KW-0479">Metal-binding</keyword>
<evidence type="ECO:0000256" key="9">
    <source>
        <dbReference type="SAM" id="MobiDB-lite"/>
    </source>
</evidence>
<dbReference type="Proteomes" id="UP001140206">
    <property type="component" value="Chromosome 2"/>
</dbReference>
<dbReference type="InterPro" id="IPR001841">
    <property type="entry name" value="Znf_RING"/>
</dbReference>
<evidence type="ECO:0000256" key="7">
    <source>
        <dbReference type="ARBA" id="ARBA00022833"/>
    </source>
</evidence>
<dbReference type="AlphaFoldDB" id="A0AAV8FNI8"/>
<dbReference type="CDD" id="cd16667">
    <property type="entry name" value="RING-H2_RNF126-like"/>
    <property type="match status" value="1"/>
</dbReference>
<evidence type="ECO:0000256" key="6">
    <source>
        <dbReference type="ARBA" id="ARBA00022786"/>
    </source>
</evidence>
<proteinExistence type="predicted"/>
<keyword evidence="5 8" id="KW-0863">Zinc-finger</keyword>
<evidence type="ECO:0000313" key="11">
    <source>
        <dbReference type="EMBL" id="KAJ4793239.1"/>
    </source>
</evidence>
<gene>
    <name evidence="11" type="ORF">LUZ62_044485</name>
</gene>
<dbReference type="GO" id="GO:0008270">
    <property type="term" value="F:zinc ion binding"/>
    <property type="evidence" value="ECO:0007669"/>
    <property type="project" value="UniProtKB-KW"/>
</dbReference>
<dbReference type="Gene3D" id="3.30.40.10">
    <property type="entry name" value="Zinc/RING finger domain, C3HC4 (zinc finger)"/>
    <property type="match status" value="1"/>
</dbReference>
<keyword evidence="6" id="KW-0833">Ubl conjugation pathway</keyword>
<accession>A0AAV8FNI8</accession>
<protein>
    <recommendedName>
        <fullName evidence="2">RING-type E3 ubiquitin transferase</fullName>
        <ecNumber evidence="2">2.3.2.27</ecNumber>
    </recommendedName>
</protein>
<evidence type="ECO:0000313" key="12">
    <source>
        <dbReference type="Proteomes" id="UP001140206"/>
    </source>
</evidence>
<dbReference type="EMBL" id="JAMFTS010000002">
    <property type="protein sequence ID" value="KAJ4793239.1"/>
    <property type="molecule type" value="Genomic_DNA"/>
</dbReference>
<feature type="region of interest" description="Disordered" evidence="9">
    <location>
        <begin position="224"/>
        <end position="262"/>
    </location>
</feature>
<sequence>MEDEGTSYSNTGTTSTSTITHFWCHSCSRVIQPLLEGSDIKCPECQTGFIEEMEGPALSDVPFVGHTRAPPPNFWAPIILSMLRDSYRSNRRSRTLPPPLVPLLSSNETDGMTLVLQGGDGNQVYGISLNDYLRGPNLEMLLQHLLDSDLARHGTPPAQKEAVDAMPRIKIEEIASCPVCLEDFEIGDEAREMPCKHHFHDSCIIPWLEMHSSCPVCRYEMPADEPKEEGSSTGTGQREERGIGNRQTERSQDTESPRNRRSRLRSLFHWITHRGSSNSSNRTSGKLLD</sequence>
<name>A0AAV8FNI8_9POAL</name>
<dbReference type="FunFam" id="3.30.40.10:FF:000022">
    <property type="entry name" value="E3 ubiquitin-protein ligase RING1-like"/>
    <property type="match status" value="1"/>
</dbReference>
<feature type="compositionally biased region" description="Basic and acidic residues" evidence="9">
    <location>
        <begin position="237"/>
        <end position="258"/>
    </location>
</feature>
<dbReference type="InterPro" id="IPR039525">
    <property type="entry name" value="RNF126-like_zinc-ribbon"/>
</dbReference>
<evidence type="ECO:0000256" key="3">
    <source>
        <dbReference type="ARBA" id="ARBA00022679"/>
    </source>
</evidence>
<dbReference type="GO" id="GO:0016567">
    <property type="term" value="P:protein ubiquitination"/>
    <property type="evidence" value="ECO:0007669"/>
    <property type="project" value="TreeGrafter"/>
</dbReference>
<evidence type="ECO:0000256" key="8">
    <source>
        <dbReference type="PROSITE-ProRule" id="PRU00175"/>
    </source>
</evidence>
<dbReference type="GO" id="GO:0061630">
    <property type="term" value="F:ubiquitin protein ligase activity"/>
    <property type="evidence" value="ECO:0007669"/>
    <property type="project" value="UniProtKB-EC"/>
</dbReference>
<keyword evidence="12" id="KW-1185">Reference proteome</keyword>
<dbReference type="PANTHER" id="PTHR15710:SF22">
    <property type="entry name" value="RING-TYPE E3 UBIQUITIN TRANSFERASE"/>
    <property type="match status" value="1"/>
</dbReference>
<keyword evidence="3" id="KW-0808">Transferase</keyword>
<dbReference type="InterPro" id="IPR013083">
    <property type="entry name" value="Znf_RING/FYVE/PHD"/>
</dbReference>
<evidence type="ECO:0000259" key="10">
    <source>
        <dbReference type="PROSITE" id="PS50089"/>
    </source>
</evidence>
<evidence type="ECO:0000256" key="2">
    <source>
        <dbReference type="ARBA" id="ARBA00012483"/>
    </source>
</evidence>
<reference evidence="11" key="1">
    <citation type="submission" date="2022-08" db="EMBL/GenBank/DDBJ databases">
        <authorList>
            <person name="Marques A."/>
        </authorList>
    </citation>
    <scope>NUCLEOTIDE SEQUENCE</scope>
    <source>
        <strain evidence="11">RhyPub2mFocal</strain>
        <tissue evidence="11">Leaves</tissue>
    </source>
</reference>
<dbReference type="Pfam" id="PF14369">
    <property type="entry name" value="Zn_ribbon_19"/>
    <property type="match status" value="1"/>
</dbReference>
<dbReference type="SUPFAM" id="SSF57850">
    <property type="entry name" value="RING/U-box"/>
    <property type="match status" value="1"/>
</dbReference>
<dbReference type="GO" id="GO:0005737">
    <property type="term" value="C:cytoplasm"/>
    <property type="evidence" value="ECO:0007669"/>
    <property type="project" value="TreeGrafter"/>
</dbReference>
<organism evidence="11 12">
    <name type="scientific">Rhynchospora pubera</name>
    <dbReference type="NCBI Taxonomy" id="906938"/>
    <lineage>
        <taxon>Eukaryota</taxon>
        <taxon>Viridiplantae</taxon>
        <taxon>Streptophyta</taxon>
        <taxon>Embryophyta</taxon>
        <taxon>Tracheophyta</taxon>
        <taxon>Spermatophyta</taxon>
        <taxon>Magnoliopsida</taxon>
        <taxon>Liliopsida</taxon>
        <taxon>Poales</taxon>
        <taxon>Cyperaceae</taxon>
        <taxon>Cyperoideae</taxon>
        <taxon>Rhynchosporeae</taxon>
        <taxon>Rhynchospora</taxon>
    </lineage>
</organism>
<comment type="caution">
    <text evidence="11">The sequence shown here is derived from an EMBL/GenBank/DDBJ whole genome shotgun (WGS) entry which is preliminary data.</text>
</comment>
<dbReference type="EC" id="2.3.2.27" evidence="2"/>
<dbReference type="Pfam" id="PF13639">
    <property type="entry name" value="zf-RING_2"/>
    <property type="match status" value="1"/>
</dbReference>
<dbReference type="PANTHER" id="PTHR15710">
    <property type="entry name" value="E3 UBIQUITIN-PROTEIN LIGASE PRAJA"/>
    <property type="match status" value="1"/>
</dbReference>
<evidence type="ECO:0000256" key="4">
    <source>
        <dbReference type="ARBA" id="ARBA00022723"/>
    </source>
</evidence>
<keyword evidence="7" id="KW-0862">Zinc</keyword>
<evidence type="ECO:0000256" key="1">
    <source>
        <dbReference type="ARBA" id="ARBA00000900"/>
    </source>
</evidence>
<evidence type="ECO:0000256" key="5">
    <source>
        <dbReference type="ARBA" id="ARBA00022771"/>
    </source>
</evidence>
<feature type="domain" description="RING-type" evidence="10">
    <location>
        <begin position="177"/>
        <end position="218"/>
    </location>
</feature>
<comment type="catalytic activity">
    <reaction evidence="1">
        <text>S-ubiquitinyl-[E2 ubiquitin-conjugating enzyme]-L-cysteine + [acceptor protein]-L-lysine = [E2 ubiquitin-conjugating enzyme]-L-cysteine + N(6)-ubiquitinyl-[acceptor protein]-L-lysine.</text>
        <dbReference type="EC" id="2.3.2.27"/>
    </reaction>
</comment>
<dbReference type="PROSITE" id="PS50089">
    <property type="entry name" value="ZF_RING_2"/>
    <property type="match status" value="1"/>
</dbReference>
<dbReference type="SMART" id="SM00184">
    <property type="entry name" value="RING"/>
    <property type="match status" value="1"/>
</dbReference>